<protein>
    <recommendedName>
        <fullName evidence="4">ABC transporter permease</fullName>
    </recommendedName>
</protein>
<organism evidence="2 3">
    <name type="scientific">Nocardiopsis exhalans</name>
    <dbReference type="NCBI Taxonomy" id="163604"/>
    <lineage>
        <taxon>Bacteria</taxon>
        <taxon>Bacillati</taxon>
        <taxon>Actinomycetota</taxon>
        <taxon>Actinomycetes</taxon>
        <taxon>Streptosporangiales</taxon>
        <taxon>Nocardiopsidaceae</taxon>
        <taxon>Nocardiopsis</taxon>
    </lineage>
</organism>
<feature type="transmembrane region" description="Helical" evidence="1">
    <location>
        <begin position="193"/>
        <end position="216"/>
    </location>
</feature>
<evidence type="ECO:0000256" key="1">
    <source>
        <dbReference type="SAM" id="Phobius"/>
    </source>
</evidence>
<dbReference type="Proteomes" id="UP001055940">
    <property type="component" value="Chromosome"/>
</dbReference>
<name>A0ABY5DAY9_9ACTN</name>
<feature type="transmembrane region" description="Helical" evidence="1">
    <location>
        <begin position="154"/>
        <end position="173"/>
    </location>
</feature>
<keyword evidence="1" id="KW-0812">Transmembrane</keyword>
<dbReference type="EMBL" id="CP099837">
    <property type="protein sequence ID" value="USY20484.1"/>
    <property type="molecule type" value="Genomic_DNA"/>
</dbReference>
<reference evidence="2" key="1">
    <citation type="submission" date="2022-06" db="EMBL/GenBank/DDBJ databases">
        <authorList>
            <person name="Ping M."/>
        </authorList>
    </citation>
    <scope>NUCLEOTIDE SEQUENCE</scope>
    <source>
        <strain evidence="2">JCM11759T</strain>
    </source>
</reference>
<evidence type="ECO:0000313" key="2">
    <source>
        <dbReference type="EMBL" id="USY20484.1"/>
    </source>
</evidence>
<gene>
    <name evidence="2" type="ORF">NE857_02155</name>
</gene>
<sequence>MATVTPRRWTPGPVPIPLRPCLLPMLHALAAAVAAVLLGLATAGVVVPVAVFDWPGEEQRIPVAELLCVCAAAVGAWANRPRLWEWERLGGARTRIRAAAVAALGMLLLGGAALALLPHASEAENSWLLVTNVLLGACAVYLLAPFLGAVPSGLGVLAGILLGAAACNTAPGLNRVSPYAYAGSDGWRAPDLLAGATVPVLVLGLAAAAVAAHALAHGSTARVQRRGAETD</sequence>
<feature type="transmembrane region" description="Helical" evidence="1">
    <location>
        <begin position="126"/>
        <end position="147"/>
    </location>
</feature>
<feature type="transmembrane region" description="Helical" evidence="1">
    <location>
        <begin position="61"/>
        <end position="78"/>
    </location>
</feature>
<evidence type="ECO:0000313" key="3">
    <source>
        <dbReference type="Proteomes" id="UP001055940"/>
    </source>
</evidence>
<keyword evidence="3" id="KW-1185">Reference proteome</keyword>
<accession>A0ABY5DAY9</accession>
<feature type="transmembrane region" description="Helical" evidence="1">
    <location>
        <begin position="99"/>
        <end position="120"/>
    </location>
</feature>
<evidence type="ECO:0008006" key="4">
    <source>
        <dbReference type="Google" id="ProtNLM"/>
    </source>
</evidence>
<keyword evidence="1" id="KW-0472">Membrane</keyword>
<proteinExistence type="predicted"/>
<feature type="transmembrane region" description="Helical" evidence="1">
    <location>
        <begin position="21"/>
        <end position="49"/>
    </location>
</feature>
<dbReference type="RefSeq" id="WP_254419549.1">
    <property type="nucleotide sequence ID" value="NZ_BAAAJB010000017.1"/>
</dbReference>
<keyword evidence="1" id="KW-1133">Transmembrane helix</keyword>